<protein>
    <submittedName>
        <fullName evidence="1">Uncharacterized protein</fullName>
    </submittedName>
</protein>
<dbReference type="AlphaFoldDB" id="A0A067SBX3"/>
<reference evidence="2" key="1">
    <citation type="journal article" date="2014" name="Proc. Natl. Acad. Sci. U.S.A.">
        <title>Extensive sampling of basidiomycete genomes demonstrates inadequacy of the white-rot/brown-rot paradigm for wood decay fungi.</title>
        <authorList>
            <person name="Riley R."/>
            <person name="Salamov A.A."/>
            <person name="Brown D.W."/>
            <person name="Nagy L.G."/>
            <person name="Floudas D."/>
            <person name="Held B.W."/>
            <person name="Levasseur A."/>
            <person name="Lombard V."/>
            <person name="Morin E."/>
            <person name="Otillar R."/>
            <person name="Lindquist E.A."/>
            <person name="Sun H."/>
            <person name="LaButti K.M."/>
            <person name="Schmutz J."/>
            <person name="Jabbour D."/>
            <person name="Luo H."/>
            <person name="Baker S.E."/>
            <person name="Pisabarro A.G."/>
            <person name="Walton J.D."/>
            <person name="Blanchette R.A."/>
            <person name="Henrissat B."/>
            <person name="Martin F."/>
            <person name="Cullen D."/>
            <person name="Hibbett D.S."/>
            <person name="Grigoriev I.V."/>
        </authorList>
    </citation>
    <scope>NUCLEOTIDE SEQUENCE [LARGE SCALE GENOMIC DNA]</scope>
    <source>
        <strain evidence="2">CBS 339.88</strain>
    </source>
</reference>
<gene>
    <name evidence="1" type="ORF">GALMADRAFT_231335</name>
</gene>
<evidence type="ECO:0000313" key="2">
    <source>
        <dbReference type="Proteomes" id="UP000027222"/>
    </source>
</evidence>
<dbReference type="OrthoDB" id="406864at2759"/>
<dbReference type="HOGENOM" id="CLU_2671238_0_0_1"/>
<keyword evidence="2" id="KW-1185">Reference proteome</keyword>
<dbReference type="EMBL" id="KL142408">
    <property type="protein sequence ID" value="KDR68376.1"/>
    <property type="molecule type" value="Genomic_DNA"/>
</dbReference>
<evidence type="ECO:0000313" key="1">
    <source>
        <dbReference type="EMBL" id="KDR68376.1"/>
    </source>
</evidence>
<accession>A0A067SBX3</accession>
<sequence length="75" mass="8627">MQVQFPNIHFIATTKTFNPVLSLNPTEYNVYTGLLKTRSFTTIYRQGNAFYQSTLLYSREKRNGTKDATHAGHII</sequence>
<dbReference type="Proteomes" id="UP000027222">
    <property type="component" value="Unassembled WGS sequence"/>
</dbReference>
<name>A0A067SBX3_GALM3</name>
<organism evidence="1 2">
    <name type="scientific">Galerina marginata (strain CBS 339.88)</name>
    <dbReference type="NCBI Taxonomy" id="685588"/>
    <lineage>
        <taxon>Eukaryota</taxon>
        <taxon>Fungi</taxon>
        <taxon>Dikarya</taxon>
        <taxon>Basidiomycota</taxon>
        <taxon>Agaricomycotina</taxon>
        <taxon>Agaricomycetes</taxon>
        <taxon>Agaricomycetidae</taxon>
        <taxon>Agaricales</taxon>
        <taxon>Agaricineae</taxon>
        <taxon>Strophariaceae</taxon>
        <taxon>Galerina</taxon>
    </lineage>
</organism>
<proteinExistence type="predicted"/>